<feature type="domain" description="Multidrug resistance protein MdtA-like barrel-sandwich hybrid" evidence="4">
    <location>
        <begin position="44"/>
        <end position="228"/>
    </location>
</feature>
<evidence type="ECO:0000256" key="3">
    <source>
        <dbReference type="SAM" id="Phobius"/>
    </source>
</evidence>
<reference evidence="6" key="1">
    <citation type="submission" date="2013-08" db="EMBL/GenBank/DDBJ databases">
        <authorList>
            <person name="Mendez C."/>
            <person name="Richter M."/>
            <person name="Ferrer M."/>
            <person name="Sanchez J."/>
        </authorList>
    </citation>
    <scope>NUCLEOTIDE SEQUENCE</scope>
</reference>
<keyword evidence="3" id="KW-1133">Transmembrane helix</keyword>
<dbReference type="PANTHER" id="PTHR30386">
    <property type="entry name" value="MEMBRANE FUSION SUBUNIT OF EMRAB-TOLC MULTIDRUG EFFLUX PUMP"/>
    <property type="match status" value="1"/>
</dbReference>
<dbReference type="GO" id="GO:0055085">
    <property type="term" value="P:transmembrane transport"/>
    <property type="evidence" value="ECO:0007669"/>
    <property type="project" value="InterPro"/>
</dbReference>
<dbReference type="EMBL" id="AUZY01001388">
    <property type="protein sequence ID" value="EQD75031.1"/>
    <property type="molecule type" value="Genomic_DNA"/>
</dbReference>
<evidence type="ECO:0000256" key="1">
    <source>
        <dbReference type="ARBA" id="ARBA00004196"/>
    </source>
</evidence>
<dbReference type="GO" id="GO:0030313">
    <property type="term" value="C:cell envelope"/>
    <property type="evidence" value="ECO:0007669"/>
    <property type="project" value="UniProtKB-SubCell"/>
</dbReference>
<proteinExistence type="predicted"/>
<dbReference type="InterPro" id="IPR058634">
    <property type="entry name" value="AaeA-lik-b-barrel"/>
</dbReference>
<dbReference type="InterPro" id="IPR050739">
    <property type="entry name" value="MFP"/>
</dbReference>
<comment type="subcellular location">
    <subcellularLocation>
        <location evidence="1">Cell envelope</location>
    </subcellularLocation>
</comment>
<dbReference type="Pfam" id="PF25963">
    <property type="entry name" value="Beta-barrel_AAEA"/>
    <property type="match status" value="1"/>
</dbReference>
<dbReference type="Gene3D" id="2.40.50.100">
    <property type="match status" value="1"/>
</dbReference>
<keyword evidence="2" id="KW-0175">Coiled coil</keyword>
<feature type="transmembrane region" description="Helical" evidence="3">
    <location>
        <begin position="7"/>
        <end position="25"/>
    </location>
</feature>
<comment type="caution">
    <text evidence="6">The sequence shown here is derived from an EMBL/GenBank/DDBJ whole genome shotgun (WGS) entry which is preliminary data.</text>
</comment>
<feature type="coiled-coil region" evidence="2">
    <location>
        <begin position="142"/>
        <end position="169"/>
    </location>
</feature>
<reference evidence="6" key="2">
    <citation type="journal article" date="2014" name="ISME J.">
        <title>Microbial stratification in low pH oxic and suboxic macroscopic growths along an acid mine drainage.</title>
        <authorList>
            <person name="Mendez-Garcia C."/>
            <person name="Mesa V."/>
            <person name="Sprenger R.R."/>
            <person name="Richter M."/>
            <person name="Diez M.S."/>
            <person name="Solano J."/>
            <person name="Bargiela R."/>
            <person name="Golyshina O.V."/>
            <person name="Manteca A."/>
            <person name="Ramos J.L."/>
            <person name="Gallego J.R."/>
            <person name="Llorente I."/>
            <person name="Martins Dos Santos V.A."/>
            <person name="Jensen O.N."/>
            <person name="Pelaez A.I."/>
            <person name="Sanchez J."/>
            <person name="Ferrer M."/>
        </authorList>
    </citation>
    <scope>NUCLEOTIDE SEQUENCE</scope>
</reference>
<feature type="domain" description="p-hydroxybenzoic acid efflux pump subunit AaeA-like beta-barrel" evidence="5">
    <location>
        <begin position="233"/>
        <end position="324"/>
    </location>
</feature>
<dbReference type="AlphaFoldDB" id="T1BQC9"/>
<keyword evidence="3" id="KW-0812">Transmembrane</keyword>
<gene>
    <name evidence="6" type="ORF">B1B_02356</name>
</gene>
<sequence>MRKSIRWSLIALVSLILIGLGIWYYEYSRFHPNTEDAYLAARVVQPAPLVAGRIVRVYIHNHETVRAGTLLYRIDPTPYRIAVARARASLSQAQQTVRAEMADVRAQEANVRFADAIFVNDLLIAKRAKNLLHEGYGTRQTYDNAVAALKSARARLHLAQAQLAAAQQKLGRPGSHNQLIRIARANLDEALWRLKQTKVHATCDGAITTANLHPGDMASPGVSPFVIVCNNDWWVNANFKETDLTHVQIGDAAQVDVAMYPNHAFRGVVASISPAAGTAFSLLPPENATGNWVKVTQRIPVRIAIVDPSPAYPLRVGASVSVTVEPNHPLKVHDAH</sequence>
<protein>
    <submittedName>
        <fullName evidence="6">Secretion protein, HlyD family</fullName>
    </submittedName>
</protein>
<name>T1BQC9_9ZZZZ</name>
<evidence type="ECO:0000313" key="6">
    <source>
        <dbReference type="EMBL" id="EQD75031.1"/>
    </source>
</evidence>
<dbReference type="Gene3D" id="2.40.30.170">
    <property type="match status" value="1"/>
</dbReference>
<evidence type="ECO:0000259" key="4">
    <source>
        <dbReference type="Pfam" id="PF25917"/>
    </source>
</evidence>
<keyword evidence="3" id="KW-0472">Membrane</keyword>
<dbReference type="PANTHER" id="PTHR30386:SF19">
    <property type="entry name" value="MULTIDRUG EXPORT PROTEIN EMRA-RELATED"/>
    <property type="match status" value="1"/>
</dbReference>
<dbReference type="SUPFAM" id="SSF111369">
    <property type="entry name" value="HlyD-like secretion proteins"/>
    <property type="match status" value="1"/>
</dbReference>
<organism evidence="6">
    <name type="scientific">mine drainage metagenome</name>
    <dbReference type="NCBI Taxonomy" id="410659"/>
    <lineage>
        <taxon>unclassified sequences</taxon>
        <taxon>metagenomes</taxon>
        <taxon>ecological metagenomes</taxon>
    </lineage>
</organism>
<evidence type="ECO:0000259" key="5">
    <source>
        <dbReference type="Pfam" id="PF25963"/>
    </source>
</evidence>
<dbReference type="Gene3D" id="1.10.287.470">
    <property type="entry name" value="Helix hairpin bin"/>
    <property type="match status" value="1"/>
</dbReference>
<dbReference type="InterPro" id="IPR058625">
    <property type="entry name" value="MdtA-like_BSH"/>
</dbReference>
<dbReference type="Pfam" id="PF25917">
    <property type="entry name" value="BSH_RND"/>
    <property type="match status" value="1"/>
</dbReference>
<evidence type="ECO:0000256" key="2">
    <source>
        <dbReference type="SAM" id="Coils"/>
    </source>
</evidence>
<accession>T1BQC9</accession>